<name>A0A0K2TBS8_LEPSM</name>
<dbReference type="EMBL" id="HACA01005939">
    <property type="protein sequence ID" value="CDW23300.1"/>
    <property type="molecule type" value="Transcribed_RNA"/>
</dbReference>
<reference evidence="1" key="1">
    <citation type="submission" date="2014-05" db="EMBL/GenBank/DDBJ databases">
        <authorList>
            <person name="Chronopoulou M."/>
        </authorList>
    </citation>
    <scope>NUCLEOTIDE SEQUENCE</scope>
    <source>
        <tissue evidence="1">Whole organism</tissue>
    </source>
</reference>
<organism evidence="1">
    <name type="scientific">Lepeophtheirus salmonis</name>
    <name type="common">Salmon louse</name>
    <name type="synonym">Caligus salmonis</name>
    <dbReference type="NCBI Taxonomy" id="72036"/>
    <lineage>
        <taxon>Eukaryota</taxon>
        <taxon>Metazoa</taxon>
        <taxon>Ecdysozoa</taxon>
        <taxon>Arthropoda</taxon>
        <taxon>Crustacea</taxon>
        <taxon>Multicrustacea</taxon>
        <taxon>Hexanauplia</taxon>
        <taxon>Copepoda</taxon>
        <taxon>Siphonostomatoida</taxon>
        <taxon>Caligidae</taxon>
        <taxon>Lepeophtheirus</taxon>
    </lineage>
</organism>
<protein>
    <submittedName>
        <fullName evidence="1">Uncharacterized protein</fullName>
    </submittedName>
</protein>
<sequence length="75" mass="8476">MKTVVNICQTRYHKQMVYLTSAERWEKSSKIATLISNRLSCSCSLSTITPSTAFKNAWKIGQASRIYLEEIGQSS</sequence>
<accession>A0A0K2TBS8</accession>
<proteinExistence type="predicted"/>
<dbReference type="AlphaFoldDB" id="A0A0K2TBS8"/>
<evidence type="ECO:0000313" key="1">
    <source>
        <dbReference type="EMBL" id="CDW23300.1"/>
    </source>
</evidence>